<gene>
    <name evidence="8" type="ORF">HETSPECPRED_001579</name>
</gene>
<organism evidence="8 9">
    <name type="scientific">Heterodermia speciosa</name>
    <dbReference type="NCBI Taxonomy" id="116794"/>
    <lineage>
        <taxon>Eukaryota</taxon>
        <taxon>Fungi</taxon>
        <taxon>Dikarya</taxon>
        <taxon>Ascomycota</taxon>
        <taxon>Pezizomycotina</taxon>
        <taxon>Lecanoromycetes</taxon>
        <taxon>OSLEUM clade</taxon>
        <taxon>Lecanoromycetidae</taxon>
        <taxon>Caliciales</taxon>
        <taxon>Physciaceae</taxon>
        <taxon>Heterodermia</taxon>
    </lineage>
</organism>
<feature type="compositionally biased region" description="Polar residues" evidence="6">
    <location>
        <begin position="134"/>
        <end position="152"/>
    </location>
</feature>
<protein>
    <recommendedName>
        <fullName evidence="7">Velvet domain-containing protein</fullName>
    </recommendedName>
</protein>
<evidence type="ECO:0000256" key="1">
    <source>
        <dbReference type="ARBA" id="ARBA00004123"/>
    </source>
</evidence>
<dbReference type="GO" id="GO:0005634">
    <property type="term" value="C:nucleus"/>
    <property type="evidence" value="ECO:0007669"/>
    <property type="project" value="UniProtKB-SubCell"/>
</dbReference>
<feature type="compositionally biased region" description="Low complexity" evidence="6">
    <location>
        <begin position="1"/>
        <end position="12"/>
    </location>
</feature>
<dbReference type="InterPro" id="IPR037525">
    <property type="entry name" value="Velvet_dom"/>
</dbReference>
<dbReference type="AlphaFoldDB" id="A0A8H3EVN1"/>
<feature type="region of interest" description="Disordered" evidence="6">
    <location>
        <begin position="134"/>
        <end position="190"/>
    </location>
</feature>
<keyword evidence="4" id="KW-0804">Transcription</keyword>
<dbReference type="PROSITE" id="PS51821">
    <property type="entry name" value="VELVET"/>
    <property type="match status" value="1"/>
</dbReference>
<keyword evidence="9" id="KW-1185">Reference proteome</keyword>
<evidence type="ECO:0000256" key="6">
    <source>
        <dbReference type="SAM" id="MobiDB-lite"/>
    </source>
</evidence>
<evidence type="ECO:0000256" key="5">
    <source>
        <dbReference type="ARBA" id="ARBA00023242"/>
    </source>
</evidence>
<feature type="region of interest" description="Disordered" evidence="6">
    <location>
        <begin position="1"/>
        <end position="64"/>
    </location>
</feature>
<evidence type="ECO:0000256" key="3">
    <source>
        <dbReference type="ARBA" id="ARBA00023015"/>
    </source>
</evidence>
<feature type="compositionally biased region" description="Low complexity" evidence="6">
    <location>
        <begin position="38"/>
        <end position="47"/>
    </location>
</feature>
<dbReference type="InterPro" id="IPR038491">
    <property type="entry name" value="Velvet_dom_sf"/>
</dbReference>
<keyword evidence="5" id="KW-0539">Nucleus</keyword>
<dbReference type="Pfam" id="PF11754">
    <property type="entry name" value="Velvet"/>
    <property type="match status" value="2"/>
</dbReference>
<sequence length="452" mass="48491">MSSRHASSNSANRRYEDAPAKVERGAPARPPMEHSRPLRASVAAAPPRVLPPPTQNPAGQMRAAHYQTNPPTPQLPLPRRSLNTVQPGPAATLNPMSADVPYQYRTVLPPTQGATRPLQDSIIAYPRENVATTSQRPVNGYSSIYNGSAQSMNREDRLQSQGVATGYTSREMHPNESPTSQASSVAAAIAGRSSTAQIRQPILPPGQPKVSSEDITSRYQLHVRQQPLAARACGFGERDRRVLDPPPIVQLSLADYDPNSASDVSELKCSYLVVHCTLLSASPMGRDGQDVTAVAEPNNSGRLTRKMTGTLAASAFAATDPDLPASPVQNARLGCFFIFSDLSCRQVGRYRLRFKIMKVGSEHMVPGSSVPVLRSVESAEFEVYSAKDFPGMKASTPLIIDLKRQGALVSVKKGIEARSVGNRPRKGGSSTSDGNESSTSAHASVSNASHEH</sequence>
<dbReference type="InterPro" id="IPR021740">
    <property type="entry name" value="Velvet"/>
</dbReference>
<feature type="domain" description="Velvet" evidence="7">
    <location>
        <begin position="214"/>
        <end position="412"/>
    </location>
</feature>
<feature type="compositionally biased region" description="Low complexity" evidence="6">
    <location>
        <begin position="427"/>
        <end position="440"/>
    </location>
</feature>
<dbReference type="EMBL" id="CAJPDS010000013">
    <property type="protein sequence ID" value="CAF9913516.1"/>
    <property type="molecule type" value="Genomic_DNA"/>
</dbReference>
<name>A0A8H3EVN1_9LECA</name>
<comment type="caution">
    <text evidence="8">The sequence shown here is derived from an EMBL/GenBank/DDBJ whole genome shotgun (WGS) entry which is preliminary data.</text>
</comment>
<reference evidence="8" key="1">
    <citation type="submission" date="2021-03" db="EMBL/GenBank/DDBJ databases">
        <authorList>
            <person name="Tagirdzhanova G."/>
        </authorList>
    </citation>
    <scope>NUCLEOTIDE SEQUENCE</scope>
</reference>
<evidence type="ECO:0000313" key="8">
    <source>
        <dbReference type="EMBL" id="CAF9913516.1"/>
    </source>
</evidence>
<feature type="compositionally biased region" description="Basic and acidic residues" evidence="6">
    <location>
        <begin position="13"/>
        <end position="36"/>
    </location>
</feature>
<keyword evidence="3" id="KW-0805">Transcription regulation</keyword>
<evidence type="ECO:0000256" key="2">
    <source>
        <dbReference type="ARBA" id="ARBA00022969"/>
    </source>
</evidence>
<dbReference type="OrthoDB" id="3056235at2759"/>
<accession>A0A8H3EVN1</accession>
<evidence type="ECO:0000313" key="9">
    <source>
        <dbReference type="Proteomes" id="UP000664521"/>
    </source>
</evidence>
<comment type="subcellular location">
    <subcellularLocation>
        <location evidence="1">Nucleus</location>
    </subcellularLocation>
</comment>
<dbReference type="Proteomes" id="UP000664521">
    <property type="component" value="Unassembled WGS sequence"/>
</dbReference>
<feature type="region of interest" description="Disordered" evidence="6">
    <location>
        <begin position="413"/>
        <end position="452"/>
    </location>
</feature>
<keyword evidence="2" id="KW-0749">Sporulation</keyword>
<feature type="compositionally biased region" description="Polar residues" evidence="6">
    <location>
        <begin position="441"/>
        <end position="452"/>
    </location>
</feature>
<dbReference type="PANTHER" id="PTHR33572:SF17">
    <property type="entry name" value="SEXUAL DEVELOPMENT REGULATOR VELC"/>
    <property type="match status" value="1"/>
</dbReference>
<evidence type="ECO:0000259" key="7">
    <source>
        <dbReference type="PROSITE" id="PS51821"/>
    </source>
</evidence>
<proteinExistence type="predicted"/>
<dbReference type="Gene3D" id="2.60.40.3960">
    <property type="entry name" value="Velvet domain"/>
    <property type="match status" value="1"/>
</dbReference>
<feature type="compositionally biased region" description="Polar residues" evidence="6">
    <location>
        <begin position="159"/>
        <end position="168"/>
    </location>
</feature>
<dbReference type="PANTHER" id="PTHR33572">
    <property type="entry name" value="SPORE DEVELOPMENT REGULATOR VOSA"/>
    <property type="match status" value="1"/>
</dbReference>
<evidence type="ECO:0000256" key="4">
    <source>
        <dbReference type="ARBA" id="ARBA00023163"/>
    </source>
</evidence>
<dbReference type="GO" id="GO:0030435">
    <property type="term" value="P:sporulation resulting in formation of a cellular spore"/>
    <property type="evidence" value="ECO:0007669"/>
    <property type="project" value="UniProtKB-KW"/>
</dbReference>